<dbReference type="EMBL" id="PYMA01000001">
    <property type="protein sequence ID" value="PSW22008.1"/>
    <property type="molecule type" value="Genomic_DNA"/>
</dbReference>
<dbReference type="AlphaFoldDB" id="A0A2T3P0K6"/>
<protein>
    <submittedName>
        <fullName evidence="5">PTS fructose transporter subunit IIA</fullName>
    </submittedName>
</protein>
<dbReference type="Proteomes" id="UP000241771">
    <property type="component" value="Unassembled WGS sequence"/>
</dbReference>
<feature type="domain" description="PTS EIIA type-2" evidence="3">
    <location>
        <begin position="109"/>
        <end position="252"/>
    </location>
</feature>
<dbReference type="Pfam" id="PF00359">
    <property type="entry name" value="PTS_EIIA_2"/>
    <property type="match status" value="1"/>
</dbReference>
<dbReference type="PANTHER" id="PTHR47738">
    <property type="entry name" value="PTS SYSTEM FRUCTOSE-LIKE EIIA COMPONENT-RELATED"/>
    <property type="match status" value="1"/>
</dbReference>
<comment type="caution">
    <text evidence="5">The sequence shown here is derived from an EMBL/GenBank/DDBJ whole genome shotgun (WGS) entry which is preliminary data.</text>
</comment>
<reference evidence="5 6" key="1">
    <citation type="submission" date="2018-01" db="EMBL/GenBank/DDBJ databases">
        <title>Whole genome sequencing of Histamine producing bacteria.</title>
        <authorList>
            <person name="Butler K."/>
        </authorList>
    </citation>
    <scope>NUCLEOTIDE SEQUENCE [LARGE SCALE GENOMIC DNA]</scope>
    <source>
        <strain evidence="5 6">DSM 100436</strain>
    </source>
</reference>
<dbReference type="InterPro" id="IPR035895">
    <property type="entry name" value="HPr-like_sf"/>
</dbReference>
<keyword evidence="2" id="KW-0762">Sugar transport</keyword>
<evidence type="ECO:0000259" key="4">
    <source>
        <dbReference type="PROSITE" id="PS51350"/>
    </source>
</evidence>
<dbReference type="InterPro" id="IPR000032">
    <property type="entry name" value="HPr-like"/>
</dbReference>
<name>A0A2T3P0K6_9GAMM</name>
<keyword evidence="1" id="KW-0597">Phosphoprotein</keyword>
<feature type="domain" description="HPr" evidence="4">
    <location>
        <begin position="1"/>
        <end position="91"/>
    </location>
</feature>
<dbReference type="InterPro" id="IPR051541">
    <property type="entry name" value="PTS_SugarTrans_NitroReg"/>
</dbReference>
<dbReference type="PANTHER" id="PTHR47738:SF1">
    <property type="entry name" value="NITROGEN REGULATORY PROTEIN"/>
    <property type="match status" value="1"/>
</dbReference>
<dbReference type="RefSeq" id="WP_036819095.1">
    <property type="nucleotide sequence ID" value="NZ_JGVO01000192.1"/>
</dbReference>
<keyword evidence="6" id="KW-1185">Reference proteome</keyword>
<evidence type="ECO:0000256" key="1">
    <source>
        <dbReference type="ARBA" id="ARBA00022553"/>
    </source>
</evidence>
<dbReference type="PROSITE" id="PS51094">
    <property type="entry name" value="PTS_EIIA_TYPE_2"/>
    <property type="match status" value="1"/>
</dbReference>
<dbReference type="InterPro" id="IPR002178">
    <property type="entry name" value="PTS_EIIA_type-2_dom"/>
</dbReference>
<dbReference type="SUPFAM" id="SSF55594">
    <property type="entry name" value="HPr-like"/>
    <property type="match status" value="1"/>
</dbReference>
<keyword evidence="2" id="KW-0813">Transport</keyword>
<organism evidence="5 6">
    <name type="scientific">Photobacterium sanctipauli</name>
    <dbReference type="NCBI Taxonomy" id="1342794"/>
    <lineage>
        <taxon>Bacteria</taxon>
        <taxon>Pseudomonadati</taxon>
        <taxon>Pseudomonadota</taxon>
        <taxon>Gammaproteobacteria</taxon>
        <taxon>Vibrionales</taxon>
        <taxon>Vibrionaceae</taxon>
        <taxon>Photobacterium</taxon>
    </lineage>
</organism>
<dbReference type="InterPro" id="IPR016152">
    <property type="entry name" value="PTrfase/Anion_transptr"/>
</dbReference>
<dbReference type="GO" id="GO:0030295">
    <property type="term" value="F:protein kinase activator activity"/>
    <property type="evidence" value="ECO:0007669"/>
    <property type="project" value="TreeGrafter"/>
</dbReference>
<evidence type="ECO:0000313" key="6">
    <source>
        <dbReference type="Proteomes" id="UP000241771"/>
    </source>
</evidence>
<dbReference type="Gene3D" id="3.40.930.10">
    <property type="entry name" value="Mannitol-specific EII, Chain A"/>
    <property type="match status" value="1"/>
</dbReference>
<sequence length="258" mass="28660">MNEYQITFFVDDSNASARVGQPLHRVAKKFKSTLNIINITQNRSAELTKSVAMLQVGLQQGDLCQITAIGIDAELACFVIKDIIAEHFIVVGSHIDHQFCSQLAERIPQICPPCEIQWHYAKAHTELNKFECLKGLAQLIYPTHADKLVLDLIKREERSSTCVTPGIALPHVMFAEAEHISVAVIASETPMDWASKMGEVNLAIALVMPTKPTREQIITATNLTRNLLTGQIAERLLLTRSSVDLQALLMYAMSRLLA</sequence>
<evidence type="ECO:0000259" key="3">
    <source>
        <dbReference type="PROSITE" id="PS51094"/>
    </source>
</evidence>
<gene>
    <name evidence="5" type="ORF">C9I98_01735</name>
</gene>
<dbReference type="Pfam" id="PF00381">
    <property type="entry name" value="PTS-HPr"/>
    <property type="match status" value="1"/>
</dbReference>
<dbReference type="SUPFAM" id="SSF55804">
    <property type="entry name" value="Phoshotransferase/anion transport protein"/>
    <property type="match status" value="1"/>
</dbReference>
<dbReference type="PIRSF" id="PIRSF029195">
    <property type="entry name" value="UCP029195_PTS_EIIA2"/>
    <property type="match status" value="1"/>
</dbReference>
<accession>A0A2T3P0K6</accession>
<dbReference type="InterPro" id="IPR016910">
    <property type="entry name" value="UCP029195_PTS_EIIA2"/>
</dbReference>
<dbReference type="OrthoDB" id="6213484at2"/>
<dbReference type="Gene3D" id="3.30.1340.10">
    <property type="entry name" value="HPr-like"/>
    <property type="match status" value="1"/>
</dbReference>
<dbReference type="PROSITE" id="PS51350">
    <property type="entry name" value="PTS_HPR_DOM"/>
    <property type="match status" value="1"/>
</dbReference>
<evidence type="ECO:0000256" key="2">
    <source>
        <dbReference type="ARBA" id="ARBA00022597"/>
    </source>
</evidence>
<evidence type="ECO:0000313" key="5">
    <source>
        <dbReference type="EMBL" id="PSW22008.1"/>
    </source>
</evidence>
<proteinExistence type="predicted"/>